<gene>
    <name evidence="1" type="ORF">BACCELL_01247</name>
</gene>
<dbReference type="AlphaFoldDB" id="E2NAE2"/>
<protein>
    <submittedName>
        <fullName evidence="1">Uncharacterized protein</fullName>
    </submittedName>
</protein>
<accession>E2NAE2</accession>
<reference evidence="1 2" key="1">
    <citation type="submission" date="2008-12" db="EMBL/GenBank/DDBJ databases">
        <authorList>
            <person name="Fulton L."/>
            <person name="Clifton S."/>
            <person name="Fulton B."/>
            <person name="Xu J."/>
            <person name="Minx P."/>
            <person name="Pepin K.H."/>
            <person name="Johnson M."/>
            <person name="Bhonagiri V."/>
            <person name="Nash W.E."/>
            <person name="Mardis E.R."/>
            <person name="Wilson R.K."/>
        </authorList>
    </citation>
    <scope>NUCLEOTIDE SEQUENCE [LARGE SCALE GENOMIC DNA]</scope>
    <source>
        <strain evidence="1 2">DSM 14838</strain>
    </source>
</reference>
<organism evidence="1 2">
    <name type="scientific">Bacteroides cellulosilyticus DSM 14838</name>
    <dbReference type="NCBI Taxonomy" id="537012"/>
    <lineage>
        <taxon>Bacteria</taxon>
        <taxon>Pseudomonadati</taxon>
        <taxon>Bacteroidota</taxon>
        <taxon>Bacteroidia</taxon>
        <taxon>Bacteroidales</taxon>
        <taxon>Bacteroidaceae</taxon>
        <taxon>Bacteroides</taxon>
    </lineage>
</organism>
<evidence type="ECO:0000313" key="2">
    <source>
        <dbReference type="Proteomes" id="UP000003711"/>
    </source>
</evidence>
<dbReference type="EMBL" id="ACCH01000115">
    <property type="protein sequence ID" value="EEF91116.1"/>
    <property type="molecule type" value="Genomic_DNA"/>
</dbReference>
<proteinExistence type="predicted"/>
<dbReference type="Proteomes" id="UP000003711">
    <property type="component" value="Unassembled WGS sequence"/>
</dbReference>
<sequence length="42" mass="5298">MERHKLLNQMKGRYRLPPEIYKRSFQLNTERIFWKQSNSIFI</sequence>
<comment type="caution">
    <text evidence="1">The sequence shown here is derived from an EMBL/GenBank/DDBJ whole genome shotgun (WGS) entry which is preliminary data.</text>
</comment>
<evidence type="ECO:0000313" key="1">
    <source>
        <dbReference type="EMBL" id="EEF91116.1"/>
    </source>
</evidence>
<dbReference type="HOGENOM" id="CLU_3246943_0_0_10"/>
<name>E2NAE2_9BACE</name>
<reference evidence="1 2" key="2">
    <citation type="submission" date="2009-01" db="EMBL/GenBank/DDBJ databases">
        <title>Draft genome sequence of Bacteroides cellulosilyticus (DSM 14838).</title>
        <authorList>
            <person name="Sudarsanam P."/>
            <person name="Ley R."/>
            <person name="Guruge J."/>
            <person name="Turnbaugh P.J."/>
            <person name="Mahowald M."/>
            <person name="Liep D."/>
            <person name="Gordon J."/>
        </authorList>
    </citation>
    <scope>NUCLEOTIDE SEQUENCE [LARGE SCALE GENOMIC DNA]</scope>
    <source>
        <strain evidence="1 2">DSM 14838</strain>
    </source>
</reference>